<dbReference type="SUPFAM" id="SSF50998">
    <property type="entry name" value="Quinoprotein alcohol dehydrogenase-like"/>
    <property type="match status" value="1"/>
</dbReference>
<comment type="caution">
    <text evidence="2">The sequence shown here is derived from an EMBL/GenBank/DDBJ whole genome shotgun (WGS) entry which is preliminary data.</text>
</comment>
<dbReference type="EMBL" id="ASRX01000040">
    <property type="protein sequence ID" value="EYF03957.1"/>
    <property type="molecule type" value="Genomic_DNA"/>
</dbReference>
<proteinExistence type="predicted"/>
<evidence type="ECO:0000256" key="1">
    <source>
        <dbReference type="SAM" id="MobiDB-lite"/>
    </source>
</evidence>
<evidence type="ECO:0000313" key="3">
    <source>
        <dbReference type="Proteomes" id="UP000019678"/>
    </source>
</evidence>
<reference evidence="2 3" key="1">
    <citation type="submission" date="2013-05" db="EMBL/GenBank/DDBJ databases">
        <title>Genome assembly of Chondromyces apiculatus DSM 436.</title>
        <authorList>
            <person name="Sharma G."/>
            <person name="Khatri I."/>
            <person name="Kaur C."/>
            <person name="Mayilraj S."/>
            <person name="Subramanian S."/>
        </authorList>
    </citation>
    <scope>NUCLEOTIDE SEQUENCE [LARGE SCALE GENOMIC DNA]</scope>
    <source>
        <strain evidence="2 3">DSM 436</strain>
    </source>
</reference>
<feature type="region of interest" description="Disordered" evidence="1">
    <location>
        <begin position="646"/>
        <end position="665"/>
    </location>
</feature>
<protein>
    <submittedName>
        <fullName evidence="2">Uncharacterized protein</fullName>
    </submittedName>
</protein>
<gene>
    <name evidence="2" type="ORF">CAP_5058</name>
</gene>
<accession>A0A017T4N0</accession>
<sequence length="704" mass="74157">MISRQSGQTPEARALEVVARCRALRARLRETGRFDVTLAARWLLLVGEQLRRGERVPAFARYHRRRLAREHLAALVGVMEARATGGDLDSTRCGEEASLRFREFLESVRVAVRWVCLARPFEPTELPGWAALSRAVWRFDEARAALHGGAGAEGGGVESGEVARGEGASASARWWEAVERYVRRGSARARVEGRAAVEPGFARMLERVVGRRGARVSEEARRWVAERRSAAALSRGWAAVPAAHGRGTSRAGWSVAPGVLRLLPSGDAPFVASPRATTACEACGAFYVAQDSGGVARLRPGEALSSFLRGPAFDGGISALQHVHPARAGAGSLLLMGTGLGVLHCVSDQAGHVEEVWRVHLEGWWARSGEPRPLRAGEPPSPPGSGSALDEITAIASWGGRAARGVVAATRRRALFVVRFARGGAWVRRLLVPARSFVRALLPVAGGLFGLTAMGELVKLPGSALRGRGMAELLRFTEPARAGGWAGRVAVAALDRQVAPALLFAGPREASLYDAEGGRLLRLSPLGTRAVCAATADLGGRRHVILGTAEGQVVLWDAEGLRACSKVGEAGCTSLEPSAELTVGSAEVAHIEVAPAPAGESERTCHVLVALGDGSAHLLRLEVGEPAGSSPGQAQLLPLSAELGDADAAMPGATPGGPPGALRAPLPTVERAAMPRDDVPESGARWSRPALDEIWTADLATRRG</sequence>
<dbReference type="RefSeq" id="WP_044245047.1">
    <property type="nucleotide sequence ID" value="NZ_ASRX01000040.1"/>
</dbReference>
<dbReference type="OrthoDB" id="9819407at2"/>
<organism evidence="2 3">
    <name type="scientific">Chondromyces apiculatus DSM 436</name>
    <dbReference type="NCBI Taxonomy" id="1192034"/>
    <lineage>
        <taxon>Bacteria</taxon>
        <taxon>Pseudomonadati</taxon>
        <taxon>Myxococcota</taxon>
        <taxon>Polyangia</taxon>
        <taxon>Polyangiales</taxon>
        <taxon>Polyangiaceae</taxon>
        <taxon>Chondromyces</taxon>
    </lineage>
</organism>
<name>A0A017T4N0_9BACT</name>
<dbReference type="Proteomes" id="UP000019678">
    <property type="component" value="Unassembled WGS sequence"/>
</dbReference>
<dbReference type="InterPro" id="IPR011047">
    <property type="entry name" value="Quinoprotein_ADH-like_sf"/>
</dbReference>
<dbReference type="AlphaFoldDB" id="A0A017T4N0"/>
<keyword evidence="3" id="KW-1185">Reference proteome</keyword>
<evidence type="ECO:0000313" key="2">
    <source>
        <dbReference type="EMBL" id="EYF03957.1"/>
    </source>
</evidence>